<accession>A0ABV0EB64</accession>
<name>A0ABV0EB64_9BURK</name>
<dbReference type="Pfam" id="PF03205">
    <property type="entry name" value="MobB"/>
    <property type="match status" value="1"/>
</dbReference>
<protein>
    <submittedName>
        <fullName evidence="2">Molybdopterin-guanine dinucleotide biosynthesis protein B</fullName>
    </submittedName>
</protein>
<dbReference type="PANTHER" id="PTHR40072:SF1">
    <property type="entry name" value="MOLYBDOPTERIN-GUANINE DINUCLEOTIDE BIOSYNTHESIS ADAPTER PROTEIN"/>
    <property type="match status" value="1"/>
</dbReference>
<dbReference type="SUPFAM" id="SSF52540">
    <property type="entry name" value="P-loop containing nucleoside triphosphate hydrolases"/>
    <property type="match status" value="1"/>
</dbReference>
<sequence length="168" mass="18768">MAAGARVFGLAGYSGAGKTTLLEKLIPHFVERGLKVSVIKQTHHDFDIDRPGKDSWRQRQAGATEVLVSSDRRWALMHELRGKPPPSLEVHLARLAPCDLVLVEGYKREAIPKLEVHRPSLGKPLLYRDDSHILALAGDERVPVPLPWFHLDDVTAIAEFILQHGRIP</sequence>
<dbReference type="PANTHER" id="PTHR40072">
    <property type="entry name" value="MOLYBDOPTERIN-GUANINE DINUCLEOTIDE BIOSYNTHESIS ADAPTER PROTEIN-RELATED"/>
    <property type="match status" value="1"/>
</dbReference>
<reference evidence="2 3" key="1">
    <citation type="submission" date="2024-02" db="EMBL/GenBank/DDBJ databases">
        <title>New thermophilic sulfur-oxidizing bacteria from a hot springs of the Uzon caldera (Kamchatka, Russia).</title>
        <authorList>
            <person name="Dukat A.M."/>
            <person name="Elcheninov A.G."/>
            <person name="Frolov E.N."/>
        </authorList>
    </citation>
    <scope>NUCLEOTIDE SEQUENCE [LARGE SCALE GENOMIC DNA]</scope>
    <source>
        <strain evidence="2 3">AK1</strain>
    </source>
</reference>
<dbReference type="RefSeq" id="WP_347306258.1">
    <property type="nucleotide sequence ID" value="NZ_JBAJEX010000001.1"/>
</dbReference>
<organism evidence="2 3">
    <name type="scientific">Thiobacter aerophilum</name>
    <dbReference type="NCBI Taxonomy" id="3121275"/>
    <lineage>
        <taxon>Bacteria</taxon>
        <taxon>Pseudomonadati</taxon>
        <taxon>Pseudomonadota</taxon>
        <taxon>Betaproteobacteria</taxon>
        <taxon>Burkholderiales</taxon>
        <taxon>Thiobacteraceae</taxon>
        <taxon>Thiobacter</taxon>
    </lineage>
</organism>
<dbReference type="InterPro" id="IPR004435">
    <property type="entry name" value="MobB_dom"/>
</dbReference>
<dbReference type="Proteomes" id="UP001482231">
    <property type="component" value="Unassembled WGS sequence"/>
</dbReference>
<comment type="caution">
    <text evidence="2">The sequence shown here is derived from an EMBL/GenBank/DDBJ whole genome shotgun (WGS) entry which is preliminary data.</text>
</comment>
<gene>
    <name evidence="2" type="primary">mobB</name>
    <name evidence="2" type="ORF">V6E02_00970</name>
</gene>
<dbReference type="NCBIfam" id="TIGR00176">
    <property type="entry name" value="mobB"/>
    <property type="match status" value="1"/>
</dbReference>
<dbReference type="EMBL" id="JBAJEX010000001">
    <property type="protein sequence ID" value="MEO1765794.1"/>
    <property type="molecule type" value="Genomic_DNA"/>
</dbReference>
<evidence type="ECO:0000313" key="2">
    <source>
        <dbReference type="EMBL" id="MEO1765794.1"/>
    </source>
</evidence>
<proteinExistence type="predicted"/>
<dbReference type="Gene3D" id="3.40.50.300">
    <property type="entry name" value="P-loop containing nucleotide triphosphate hydrolases"/>
    <property type="match status" value="1"/>
</dbReference>
<evidence type="ECO:0000259" key="1">
    <source>
        <dbReference type="Pfam" id="PF03205"/>
    </source>
</evidence>
<dbReference type="InterPro" id="IPR052539">
    <property type="entry name" value="MGD_biosynthesis_adapter"/>
</dbReference>
<dbReference type="CDD" id="cd03116">
    <property type="entry name" value="MobB"/>
    <property type="match status" value="1"/>
</dbReference>
<evidence type="ECO:0000313" key="3">
    <source>
        <dbReference type="Proteomes" id="UP001482231"/>
    </source>
</evidence>
<dbReference type="InterPro" id="IPR027417">
    <property type="entry name" value="P-loop_NTPase"/>
</dbReference>
<keyword evidence="3" id="KW-1185">Reference proteome</keyword>
<feature type="domain" description="Molybdopterin-guanine dinucleotide biosynthesis protein B (MobB)" evidence="1">
    <location>
        <begin position="7"/>
        <end position="139"/>
    </location>
</feature>